<evidence type="ECO:0000256" key="7">
    <source>
        <dbReference type="ARBA" id="ARBA00022643"/>
    </source>
</evidence>
<evidence type="ECO:0000256" key="2">
    <source>
        <dbReference type="ARBA" id="ARBA00001974"/>
    </source>
</evidence>
<keyword evidence="7" id="KW-0288">FMN</keyword>
<dbReference type="Proteomes" id="UP000694941">
    <property type="component" value="Unplaced"/>
</dbReference>
<comment type="cofactor">
    <cofactor evidence="1">
        <name>FMN</name>
        <dbReference type="ChEBI" id="CHEBI:58210"/>
    </cofactor>
</comment>
<keyword evidence="10" id="KW-0560">Oxidoreductase</keyword>
<dbReference type="CDD" id="cd12959">
    <property type="entry name" value="MMACHC-like"/>
    <property type="match status" value="1"/>
</dbReference>
<evidence type="ECO:0000256" key="1">
    <source>
        <dbReference type="ARBA" id="ARBA00001917"/>
    </source>
</evidence>
<dbReference type="GeneID" id="106457278"/>
<dbReference type="InterPro" id="IPR032037">
    <property type="entry name" value="MMACHC"/>
</dbReference>
<evidence type="ECO:0000256" key="9">
    <source>
        <dbReference type="ARBA" id="ARBA00022857"/>
    </source>
</evidence>
<name>A0ABM1B088_LIMPO</name>
<evidence type="ECO:0000256" key="5">
    <source>
        <dbReference type="ARBA" id="ARBA00022490"/>
    </source>
</evidence>
<dbReference type="Pfam" id="PF16690">
    <property type="entry name" value="MMACHC"/>
    <property type="match status" value="1"/>
</dbReference>
<gene>
    <name evidence="13" type="primary">LOC106457278</name>
</gene>
<accession>A0ABM1B088</accession>
<comment type="cofactor">
    <cofactor evidence="2">
        <name>FAD</name>
        <dbReference type="ChEBI" id="CHEBI:57692"/>
    </cofactor>
</comment>
<evidence type="ECO:0000313" key="13">
    <source>
        <dbReference type="RefSeq" id="XP_013772122.1"/>
    </source>
</evidence>
<evidence type="ECO:0000256" key="6">
    <source>
        <dbReference type="ARBA" id="ARBA00022630"/>
    </source>
</evidence>
<keyword evidence="8" id="KW-0274">FAD</keyword>
<evidence type="ECO:0000256" key="11">
    <source>
        <dbReference type="ARBA" id="ARBA00031313"/>
    </source>
</evidence>
<proteinExistence type="inferred from homology"/>
<comment type="subcellular location">
    <subcellularLocation>
        <location evidence="3">Cytoplasm</location>
    </subcellularLocation>
</comment>
<dbReference type="PANTHER" id="PTHR31457">
    <property type="entry name" value="METHYLMALONIC ACIDURIA AND HOMOCYSTINURIA TYPE C PROTEIN"/>
    <property type="match status" value="1"/>
</dbReference>
<keyword evidence="12" id="KW-1185">Reference proteome</keyword>
<keyword evidence="5" id="KW-0963">Cytoplasm</keyword>
<protein>
    <recommendedName>
        <fullName evidence="11">Cyanocobalamin reductase (cyanide-eliminating)</fullName>
    </recommendedName>
</protein>
<evidence type="ECO:0000256" key="4">
    <source>
        <dbReference type="ARBA" id="ARBA00007762"/>
    </source>
</evidence>
<evidence type="ECO:0000256" key="8">
    <source>
        <dbReference type="ARBA" id="ARBA00022827"/>
    </source>
</evidence>
<dbReference type="PANTHER" id="PTHR31457:SF2">
    <property type="entry name" value="CYANOCOBALAMIN REDUCTASE _ ALKYLCOBALAMIN DEALKYLASE"/>
    <property type="match status" value="1"/>
</dbReference>
<sequence length="247" mass="29000">MKKILSLDVAEFSCVLTKKLGTLGLEVHPFKVGWYNSQVKPVFKLPYDDNTVAFLIISTPQMFEKAFKPFVCSSELTGLKDPIDECMMFYLHQATQEFVDFDIDVIHDFELLPNRRPLILMQTVGHVAGVTYYYQRSDLKNDPWDKSQKIYGVCIHPRYGGWFSFRGVLIFKDVLCPDLVKNPPPDVVASDELRIELLERFNFHWQDWSYRDIIPVVDIYSEEQKHYFSTKPKDRKQLLDSMKKNWV</sequence>
<comment type="similarity">
    <text evidence="4">Belongs to the MMACHC family.</text>
</comment>
<organism evidence="12 13">
    <name type="scientific">Limulus polyphemus</name>
    <name type="common">Atlantic horseshoe crab</name>
    <dbReference type="NCBI Taxonomy" id="6850"/>
    <lineage>
        <taxon>Eukaryota</taxon>
        <taxon>Metazoa</taxon>
        <taxon>Ecdysozoa</taxon>
        <taxon>Arthropoda</taxon>
        <taxon>Chelicerata</taxon>
        <taxon>Merostomata</taxon>
        <taxon>Xiphosura</taxon>
        <taxon>Limulidae</taxon>
        <taxon>Limulus</taxon>
    </lineage>
</organism>
<evidence type="ECO:0000256" key="3">
    <source>
        <dbReference type="ARBA" id="ARBA00004496"/>
    </source>
</evidence>
<evidence type="ECO:0000313" key="12">
    <source>
        <dbReference type="Proteomes" id="UP000694941"/>
    </source>
</evidence>
<dbReference type="RefSeq" id="XP_013772122.1">
    <property type="nucleotide sequence ID" value="XM_013916668.2"/>
</dbReference>
<reference evidence="13" key="1">
    <citation type="submission" date="2025-08" db="UniProtKB">
        <authorList>
            <consortium name="RefSeq"/>
        </authorList>
    </citation>
    <scope>IDENTIFICATION</scope>
    <source>
        <tissue evidence="13">Muscle</tissue>
    </source>
</reference>
<keyword evidence="9" id="KW-0521">NADP</keyword>
<evidence type="ECO:0000256" key="10">
    <source>
        <dbReference type="ARBA" id="ARBA00023002"/>
    </source>
</evidence>
<keyword evidence="6" id="KW-0285">Flavoprotein</keyword>